<evidence type="ECO:0000313" key="3">
    <source>
        <dbReference type="EnsemblMetazoa" id="CapteP216093"/>
    </source>
</evidence>
<name>R7TUF9_CAPTE</name>
<dbReference type="HOGENOM" id="CLU_1620600_0_0_1"/>
<dbReference type="Proteomes" id="UP000014760">
    <property type="component" value="Unassembled WGS sequence"/>
</dbReference>
<keyword evidence="1" id="KW-1133">Transmembrane helix</keyword>
<keyword evidence="1" id="KW-0472">Membrane</keyword>
<gene>
    <name evidence="2" type="ORF">CAPTEDRAFT_216093</name>
</gene>
<sequence length="164" mass="18022">MNQFSSIYGQLFCCNCPAGLPDSECGSNSTLLLTYPFLGKNNYAWVAGVVGFVVFITLLTIGVICCIRRKKRMHDNEMISIIRIRRALLGPRQQDNCQQQSLINNMCEGTMSCPLEQGEASSETRIPMSDEDSGDNLDQLDLLEDRGISIDGAMLSVDAQSDSA</sequence>
<dbReference type="EMBL" id="KB308534">
    <property type="protein sequence ID" value="ELT97553.1"/>
    <property type="molecule type" value="Genomic_DNA"/>
</dbReference>
<reference evidence="3" key="3">
    <citation type="submission" date="2015-06" db="UniProtKB">
        <authorList>
            <consortium name="EnsemblMetazoa"/>
        </authorList>
    </citation>
    <scope>IDENTIFICATION</scope>
</reference>
<keyword evidence="4" id="KW-1185">Reference proteome</keyword>
<keyword evidence="1" id="KW-0812">Transmembrane</keyword>
<protein>
    <submittedName>
        <fullName evidence="2 3">Uncharacterized protein</fullName>
    </submittedName>
</protein>
<reference evidence="4" key="1">
    <citation type="submission" date="2012-12" db="EMBL/GenBank/DDBJ databases">
        <authorList>
            <person name="Hellsten U."/>
            <person name="Grimwood J."/>
            <person name="Chapman J.A."/>
            <person name="Shapiro H."/>
            <person name="Aerts A."/>
            <person name="Otillar R.P."/>
            <person name="Terry A.Y."/>
            <person name="Boore J.L."/>
            <person name="Simakov O."/>
            <person name="Marletaz F."/>
            <person name="Cho S.-J."/>
            <person name="Edsinger-Gonzales E."/>
            <person name="Havlak P."/>
            <person name="Kuo D.-H."/>
            <person name="Larsson T."/>
            <person name="Lv J."/>
            <person name="Arendt D."/>
            <person name="Savage R."/>
            <person name="Osoegawa K."/>
            <person name="de Jong P."/>
            <person name="Lindberg D.R."/>
            <person name="Seaver E.C."/>
            <person name="Weisblat D.A."/>
            <person name="Putnam N.H."/>
            <person name="Grigoriev I.V."/>
            <person name="Rokhsar D.S."/>
        </authorList>
    </citation>
    <scope>NUCLEOTIDE SEQUENCE</scope>
    <source>
        <strain evidence="4">I ESC-2004</strain>
    </source>
</reference>
<proteinExistence type="predicted"/>
<feature type="transmembrane region" description="Helical" evidence="1">
    <location>
        <begin position="43"/>
        <end position="67"/>
    </location>
</feature>
<dbReference type="AlphaFoldDB" id="R7TUF9"/>
<accession>R7TUF9</accession>
<evidence type="ECO:0000313" key="4">
    <source>
        <dbReference type="Proteomes" id="UP000014760"/>
    </source>
</evidence>
<evidence type="ECO:0000256" key="1">
    <source>
        <dbReference type="SAM" id="Phobius"/>
    </source>
</evidence>
<organism evidence="2">
    <name type="scientific">Capitella teleta</name>
    <name type="common">Polychaete worm</name>
    <dbReference type="NCBI Taxonomy" id="283909"/>
    <lineage>
        <taxon>Eukaryota</taxon>
        <taxon>Metazoa</taxon>
        <taxon>Spiralia</taxon>
        <taxon>Lophotrochozoa</taxon>
        <taxon>Annelida</taxon>
        <taxon>Polychaeta</taxon>
        <taxon>Sedentaria</taxon>
        <taxon>Scolecida</taxon>
        <taxon>Capitellidae</taxon>
        <taxon>Capitella</taxon>
    </lineage>
</organism>
<dbReference type="EnsemblMetazoa" id="CapteT216093">
    <property type="protein sequence ID" value="CapteP216093"/>
    <property type="gene ID" value="CapteG216093"/>
</dbReference>
<reference evidence="2 4" key="2">
    <citation type="journal article" date="2013" name="Nature">
        <title>Insights into bilaterian evolution from three spiralian genomes.</title>
        <authorList>
            <person name="Simakov O."/>
            <person name="Marletaz F."/>
            <person name="Cho S.J."/>
            <person name="Edsinger-Gonzales E."/>
            <person name="Havlak P."/>
            <person name="Hellsten U."/>
            <person name="Kuo D.H."/>
            <person name="Larsson T."/>
            <person name="Lv J."/>
            <person name="Arendt D."/>
            <person name="Savage R."/>
            <person name="Osoegawa K."/>
            <person name="de Jong P."/>
            <person name="Grimwood J."/>
            <person name="Chapman J.A."/>
            <person name="Shapiro H."/>
            <person name="Aerts A."/>
            <person name="Otillar R.P."/>
            <person name="Terry A.Y."/>
            <person name="Boore J.L."/>
            <person name="Grigoriev I.V."/>
            <person name="Lindberg D.R."/>
            <person name="Seaver E.C."/>
            <person name="Weisblat D.A."/>
            <person name="Putnam N.H."/>
            <person name="Rokhsar D.S."/>
        </authorList>
    </citation>
    <scope>NUCLEOTIDE SEQUENCE</scope>
    <source>
        <strain evidence="2 4">I ESC-2004</strain>
    </source>
</reference>
<evidence type="ECO:0000313" key="2">
    <source>
        <dbReference type="EMBL" id="ELT97553.1"/>
    </source>
</evidence>
<dbReference type="EMBL" id="AMQN01010862">
    <property type="status" value="NOT_ANNOTATED_CDS"/>
    <property type="molecule type" value="Genomic_DNA"/>
</dbReference>